<dbReference type="SUPFAM" id="SSF54001">
    <property type="entry name" value="Cysteine proteinases"/>
    <property type="match status" value="1"/>
</dbReference>
<dbReference type="GO" id="GO:0004843">
    <property type="term" value="F:cysteine-type deubiquitinase activity"/>
    <property type="evidence" value="ECO:0007669"/>
    <property type="project" value="UniProtKB-UniRule"/>
</dbReference>
<evidence type="ECO:0000256" key="4">
    <source>
        <dbReference type="ARBA" id="ARBA00022723"/>
    </source>
</evidence>
<feature type="domain" description="USP" evidence="16">
    <location>
        <begin position="157"/>
        <end position="479"/>
    </location>
</feature>
<dbReference type="EMBL" id="JASPKY010000255">
    <property type="protein sequence ID" value="KAK9712927.1"/>
    <property type="molecule type" value="Genomic_DNA"/>
</dbReference>
<dbReference type="EC" id="3.4.19.12" evidence="15"/>
<evidence type="ECO:0000259" key="16">
    <source>
        <dbReference type="PROSITE" id="PS50235"/>
    </source>
</evidence>
<accession>A0AAW1K4Y5</accession>
<dbReference type="Gene3D" id="3.90.70.10">
    <property type="entry name" value="Cysteine proteinases"/>
    <property type="match status" value="1"/>
</dbReference>
<keyword evidence="19" id="KW-1185">Reference proteome</keyword>
<keyword evidence="3 15" id="KW-0645">Protease</keyword>
<dbReference type="PROSITE" id="PS00973">
    <property type="entry name" value="USP_2"/>
    <property type="match status" value="1"/>
</dbReference>
<evidence type="ECO:0000256" key="1">
    <source>
        <dbReference type="ARBA" id="ARBA00000707"/>
    </source>
</evidence>
<dbReference type="InterPro" id="IPR028889">
    <property type="entry name" value="USP"/>
</dbReference>
<evidence type="ECO:0000256" key="14">
    <source>
        <dbReference type="PROSITE-ProRule" id="PRU00502"/>
    </source>
</evidence>
<dbReference type="PANTHER" id="PTHR21646:SF33">
    <property type="entry name" value="UBIQUITIN CARBOXYL-TERMINAL HYDROLASE 22"/>
    <property type="match status" value="1"/>
</dbReference>
<keyword evidence="6 15" id="KW-0833">Ubl conjugation pathway</keyword>
<comment type="similarity">
    <text evidence="13">Belongs to the peptidase C19 family. UBP8 subfamily.</text>
</comment>
<evidence type="ECO:0000256" key="12">
    <source>
        <dbReference type="ARBA" id="ARBA00023242"/>
    </source>
</evidence>
<dbReference type="PROSITE" id="PS50271">
    <property type="entry name" value="ZF_UBP"/>
    <property type="match status" value="1"/>
</dbReference>
<dbReference type="SUPFAM" id="SSF57850">
    <property type="entry name" value="RING/U-box"/>
    <property type="match status" value="1"/>
</dbReference>
<dbReference type="InterPro" id="IPR018200">
    <property type="entry name" value="USP_CS"/>
</dbReference>
<evidence type="ECO:0000259" key="17">
    <source>
        <dbReference type="PROSITE" id="PS50271"/>
    </source>
</evidence>
<evidence type="ECO:0000256" key="11">
    <source>
        <dbReference type="ARBA" id="ARBA00023163"/>
    </source>
</evidence>
<dbReference type="InterPro" id="IPR001394">
    <property type="entry name" value="Peptidase_C19_UCH"/>
</dbReference>
<reference evidence="18 19" key="1">
    <citation type="journal article" date="2024" name="BMC Genomics">
        <title>De novo assembly and annotation of Popillia japonica's genome with initial clues to its potential as an invasive pest.</title>
        <authorList>
            <person name="Cucini C."/>
            <person name="Boschi S."/>
            <person name="Funari R."/>
            <person name="Cardaioli E."/>
            <person name="Iannotti N."/>
            <person name="Marturano G."/>
            <person name="Paoli F."/>
            <person name="Bruttini M."/>
            <person name="Carapelli A."/>
            <person name="Frati F."/>
            <person name="Nardi F."/>
        </authorList>
    </citation>
    <scope>NUCLEOTIDE SEQUENCE [LARGE SCALE GENOMIC DNA]</scope>
    <source>
        <strain evidence="18">DMR45628</strain>
    </source>
</reference>
<dbReference type="GO" id="GO:0016579">
    <property type="term" value="P:protein deubiquitination"/>
    <property type="evidence" value="ECO:0007669"/>
    <property type="project" value="InterPro"/>
</dbReference>
<keyword evidence="12" id="KW-0539">Nucleus</keyword>
<evidence type="ECO:0000256" key="3">
    <source>
        <dbReference type="ARBA" id="ARBA00022670"/>
    </source>
</evidence>
<dbReference type="PROSITE" id="PS00972">
    <property type="entry name" value="USP_1"/>
    <property type="match status" value="1"/>
</dbReference>
<proteinExistence type="inferred from homology"/>
<evidence type="ECO:0000256" key="6">
    <source>
        <dbReference type="ARBA" id="ARBA00022786"/>
    </source>
</evidence>
<dbReference type="InterPro" id="IPR050185">
    <property type="entry name" value="Ub_carboxyl-term_hydrolase"/>
</dbReference>
<evidence type="ECO:0000256" key="2">
    <source>
        <dbReference type="ARBA" id="ARBA00004123"/>
    </source>
</evidence>
<feature type="domain" description="UBP-type" evidence="17">
    <location>
        <begin position="4"/>
        <end position="119"/>
    </location>
</feature>
<dbReference type="PANTHER" id="PTHR21646">
    <property type="entry name" value="UBIQUITIN CARBOXYL-TERMINAL HYDROLASE"/>
    <property type="match status" value="1"/>
</dbReference>
<sequence>MHTDGCPHLDHFKSNDGLKTFRIIHAIFVVCSTIEARKTKVDNNYCHVCKRIGPLLHACMQCVFFGCHKHIREHTRNLKHNFAIDLNYGQVHCTLCDDYIYDMEIDRVAMNNKLGAGRCRKRLFNWTSWEVTSEDKDILKYNPKRICITPESTIGLRGLLNLGSTCFMNCIVQALMHTPLLRDYFLSERHKCKGNPGTCLVCEVSKLFQEFYKGARAPLALHELLHLIWTHAKYLAGYEQQDAHEFFMAALNVLHSHCKDEVNPTENKTLLNNHENVKCTCIIDQIFTGGLQSDVVCQNCNGVSTTIDPIWDFSLDLGPVTFGGRPPSSLVDCLERFTRAEDLGLDAKIMCSNCKSYQVSTKQLTMKTLPIVVTFHLKRFEHFNEIEKKISTLITFPEMLDMTPFMSRSRIMDPIPSDNRYSLFAVINHLGSSINAGHYTAYVRQQRDYWYKCDDHVITRANLKEVLDSEGYLLFYHKHILGYE</sequence>
<comment type="catalytic activity">
    <reaction evidence="1 15">
        <text>Thiol-dependent hydrolysis of ester, thioester, amide, peptide and isopeptide bonds formed by the C-terminal Gly of ubiquitin (a 76-residue protein attached to proteins as an intracellular targeting signal).</text>
        <dbReference type="EC" id="3.4.19.12"/>
    </reaction>
</comment>
<dbReference type="GO" id="GO:0005634">
    <property type="term" value="C:nucleus"/>
    <property type="evidence" value="ECO:0007669"/>
    <property type="project" value="UniProtKB-SubCell"/>
</dbReference>
<evidence type="ECO:0000256" key="13">
    <source>
        <dbReference type="ARBA" id="ARBA00038490"/>
    </source>
</evidence>
<comment type="caution">
    <text evidence="18">The sequence shown here is derived from an EMBL/GenBank/DDBJ whole genome shotgun (WGS) entry which is preliminary data.</text>
</comment>
<dbReference type="Gene3D" id="3.30.40.10">
    <property type="entry name" value="Zinc/RING finger domain, C3HC4 (zinc finger)"/>
    <property type="match status" value="1"/>
</dbReference>
<keyword evidence="5 14" id="KW-0863">Zinc-finger</keyword>
<keyword evidence="9" id="KW-0862">Zinc</keyword>
<comment type="subcellular location">
    <subcellularLocation>
        <location evidence="2">Nucleus</location>
    </subcellularLocation>
</comment>
<dbReference type="AlphaFoldDB" id="A0AAW1K4Y5"/>
<keyword evidence="11" id="KW-0804">Transcription</keyword>
<evidence type="ECO:0000256" key="8">
    <source>
        <dbReference type="ARBA" id="ARBA00022807"/>
    </source>
</evidence>
<evidence type="ECO:0000256" key="10">
    <source>
        <dbReference type="ARBA" id="ARBA00023015"/>
    </source>
</evidence>
<evidence type="ECO:0000256" key="9">
    <source>
        <dbReference type="ARBA" id="ARBA00022833"/>
    </source>
</evidence>
<organism evidence="18 19">
    <name type="scientific">Popillia japonica</name>
    <name type="common">Japanese beetle</name>
    <dbReference type="NCBI Taxonomy" id="7064"/>
    <lineage>
        <taxon>Eukaryota</taxon>
        <taxon>Metazoa</taxon>
        <taxon>Ecdysozoa</taxon>
        <taxon>Arthropoda</taxon>
        <taxon>Hexapoda</taxon>
        <taxon>Insecta</taxon>
        <taxon>Pterygota</taxon>
        <taxon>Neoptera</taxon>
        <taxon>Endopterygota</taxon>
        <taxon>Coleoptera</taxon>
        <taxon>Polyphaga</taxon>
        <taxon>Scarabaeiformia</taxon>
        <taxon>Scarabaeidae</taxon>
        <taxon>Rutelinae</taxon>
        <taxon>Popillia</taxon>
    </lineage>
</organism>
<dbReference type="InterPro" id="IPR013083">
    <property type="entry name" value="Znf_RING/FYVE/PHD"/>
</dbReference>
<keyword evidence="7 15" id="KW-0378">Hydrolase</keyword>
<dbReference type="GO" id="GO:0006508">
    <property type="term" value="P:proteolysis"/>
    <property type="evidence" value="ECO:0007669"/>
    <property type="project" value="UniProtKB-KW"/>
</dbReference>
<dbReference type="Pfam" id="PF02148">
    <property type="entry name" value="zf-UBP"/>
    <property type="match status" value="1"/>
</dbReference>
<protein>
    <recommendedName>
        <fullName evidence="15">Ubiquitin carboxyl-terminal hydrolase</fullName>
        <ecNumber evidence="15">3.4.19.12</ecNumber>
    </recommendedName>
</protein>
<gene>
    <name evidence="18" type="ORF">QE152_g24655</name>
</gene>
<dbReference type="InterPro" id="IPR038765">
    <property type="entry name" value="Papain-like_cys_pep_sf"/>
</dbReference>
<keyword evidence="4" id="KW-0479">Metal-binding</keyword>
<name>A0AAW1K4Y5_POPJA</name>
<dbReference type="Proteomes" id="UP001458880">
    <property type="component" value="Unassembled WGS sequence"/>
</dbReference>
<evidence type="ECO:0000313" key="18">
    <source>
        <dbReference type="EMBL" id="KAK9712927.1"/>
    </source>
</evidence>
<dbReference type="CDD" id="cd02660">
    <property type="entry name" value="Peptidase_C19D"/>
    <property type="match status" value="1"/>
</dbReference>
<evidence type="ECO:0000256" key="5">
    <source>
        <dbReference type="ARBA" id="ARBA00022771"/>
    </source>
</evidence>
<evidence type="ECO:0000256" key="7">
    <source>
        <dbReference type="ARBA" id="ARBA00022801"/>
    </source>
</evidence>
<evidence type="ECO:0000313" key="19">
    <source>
        <dbReference type="Proteomes" id="UP001458880"/>
    </source>
</evidence>
<dbReference type="PROSITE" id="PS50235">
    <property type="entry name" value="USP_3"/>
    <property type="match status" value="1"/>
</dbReference>
<dbReference type="Pfam" id="PF00443">
    <property type="entry name" value="UCH"/>
    <property type="match status" value="1"/>
</dbReference>
<dbReference type="InterPro" id="IPR001607">
    <property type="entry name" value="Znf_UBP"/>
</dbReference>
<evidence type="ECO:0000256" key="15">
    <source>
        <dbReference type="RuleBase" id="RU366025"/>
    </source>
</evidence>
<keyword evidence="8 15" id="KW-0788">Thiol protease</keyword>
<keyword evidence="10" id="KW-0805">Transcription regulation</keyword>
<dbReference type="GO" id="GO:0008270">
    <property type="term" value="F:zinc ion binding"/>
    <property type="evidence" value="ECO:0007669"/>
    <property type="project" value="UniProtKB-KW"/>
</dbReference>